<evidence type="ECO:0000256" key="7">
    <source>
        <dbReference type="PIRNR" id="PIRNR002756"/>
    </source>
</evidence>
<comment type="subunit">
    <text evidence="3 7">The complex is composed of two ATP-binding proteins (PstB), two transmembrane proteins (PstC and PstA) and a solute-binding protein (PstS).</text>
</comment>
<dbReference type="Proteomes" id="UP000660885">
    <property type="component" value="Unassembled WGS sequence"/>
</dbReference>
<reference evidence="10 11" key="1">
    <citation type="submission" date="2021-01" db="EMBL/GenBank/DDBJ databases">
        <title>Belnapia mucosa sp. nov. and Belnapia arida sp. nov., isolated from the Tabernas Desert (Almeria, Spain).</title>
        <authorList>
            <person name="Molina-Menor E."/>
            <person name="Vidal-Verdu A."/>
            <person name="Calonge A."/>
            <person name="Satari L."/>
            <person name="Pereto J."/>
            <person name="Porcar M."/>
        </authorList>
    </citation>
    <scope>NUCLEOTIDE SEQUENCE [LARGE SCALE GENOMIC DNA]</scope>
    <source>
        <strain evidence="10 11">T18</strain>
    </source>
</reference>
<evidence type="ECO:0000256" key="5">
    <source>
        <dbReference type="ARBA" id="ARBA00022448"/>
    </source>
</evidence>
<dbReference type="InterPro" id="IPR050962">
    <property type="entry name" value="Phosphate-bind_PstS"/>
</dbReference>
<evidence type="ECO:0000256" key="4">
    <source>
        <dbReference type="ARBA" id="ARBA00021889"/>
    </source>
</evidence>
<dbReference type="SUPFAM" id="SSF53850">
    <property type="entry name" value="Periplasmic binding protein-like II"/>
    <property type="match status" value="1"/>
</dbReference>
<dbReference type="PANTHER" id="PTHR42996:SF1">
    <property type="entry name" value="PHOSPHATE-BINDING PROTEIN PSTS"/>
    <property type="match status" value="1"/>
</dbReference>
<evidence type="ECO:0000256" key="3">
    <source>
        <dbReference type="ARBA" id="ARBA00011529"/>
    </source>
</evidence>
<feature type="domain" description="PBP" evidence="9">
    <location>
        <begin position="28"/>
        <end position="298"/>
    </location>
</feature>
<evidence type="ECO:0000256" key="1">
    <source>
        <dbReference type="ARBA" id="ARBA00002841"/>
    </source>
</evidence>
<feature type="signal peptide" evidence="8">
    <location>
        <begin position="1"/>
        <end position="25"/>
    </location>
</feature>
<protein>
    <recommendedName>
        <fullName evidence="4 7">Phosphate-binding protein PstS</fullName>
    </recommendedName>
</protein>
<dbReference type="NCBIfam" id="TIGR00975">
    <property type="entry name" value="3a0107s03"/>
    <property type="match status" value="1"/>
</dbReference>
<sequence>MHRKLFILLVALTALLIGFPKSADAQGMVGAGSTFAHPVLARWGQVFATLQGEGGAYVSAETNLDYEPVGSFGGLMRVLQGAANFAVSDVPLLPEEVDRHSLMQFPLVTGSVVVVTNLPGIKTGSLQLTGSVLADIYLGRITRWSDPAIRMLNPELGLADIAISVLRRLDGSGTTYHFAAFLAAASPDWRSRIGVNTDLQWPVGVGAKGNRELADLVQATPGSIGYVEASQAARLGLSVTAVSNPAGRFLLPDSASIQAATATASWDPARHFYREIADPNGGDAYPIVATAYVLMPRRAEARSRTTIEFFRMCLTERSADAVALGYVPLPEPAVRLVTEYWRTALGSSR</sequence>
<evidence type="ECO:0000256" key="2">
    <source>
        <dbReference type="ARBA" id="ARBA00008725"/>
    </source>
</evidence>
<dbReference type="EMBL" id="JAETWB010000056">
    <property type="protein sequence ID" value="MBL6082276.1"/>
    <property type="molecule type" value="Genomic_DNA"/>
</dbReference>
<gene>
    <name evidence="10" type="primary">pstS</name>
    <name evidence="10" type="ORF">JMJ56_30330</name>
</gene>
<dbReference type="InterPro" id="IPR005673">
    <property type="entry name" value="ABC_phos-bd_PstS"/>
</dbReference>
<dbReference type="PANTHER" id="PTHR42996">
    <property type="entry name" value="PHOSPHATE-BINDING PROTEIN PSTS"/>
    <property type="match status" value="1"/>
</dbReference>
<name>A0ABS1UC71_9PROT</name>
<keyword evidence="8" id="KW-0732">Signal</keyword>
<dbReference type="InterPro" id="IPR024370">
    <property type="entry name" value="PBP_domain"/>
</dbReference>
<dbReference type="Gene3D" id="3.40.190.10">
    <property type="entry name" value="Periplasmic binding protein-like II"/>
    <property type="match status" value="2"/>
</dbReference>
<dbReference type="PIRSF" id="PIRSF002756">
    <property type="entry name" value="PstS"/>
    <property type="match status" value="1"/>
</dbReference>
<evidence type="ECO:0000313" key="11">
    <source>
        <dbReference type="Proteomes" id="UP000660885"/>
    </source>
</evidence>
<comment type="caution">
    <text evidence="10">The sequence shown here is derived from an EMBL/GenBank/DDBJ whole genome shotgun (WGS) entry which is preliminary data.</text>
</comment>
<feature type="chain" id="PRO_5047368893" description="Phosphate-binding protein PstS" evidence="8">
    <location>
        <begin position="26"/>
        <end position="349"/>
    </location>
</feature>
<evidence type="ECO:0000256" key="6">
    <source>
        <dbReference type="ARBA" id="ARBA00022592"/>
    </source>
</evidence>
<dbReference type="RefSeq" id="WP_202835487.1">
    <property type="nucleotide sequence ID" value="NZ_JAETWB010000056.1"/>
</dbReference>
<dbReference type="Pfam" id="PF12849">
    <property type="entry name" value="PBP_like_2"/>
    <property type="match status" value="1"/>
</dbReference>
<proteinExistence type="inferred from homology"/>
<evidence type="ECO:0000256" key="8">
    <source>
        <dbReference type="SAM" id="SignalP"/>
    </source>
</evidence>
<evidence type="ECO:0000313" key="10">
    <source>
        <dbReference type="EMBL" id="MBL6082276.1"/>
    </source>
</evidence>
<comment type="similarity">
    <text evidence="2 7">Belongs to the PstS family.</text>
</comment>
<keyword evidence="11" id="KW-1185">Reference proteome</keyword>
<organism evidence="10 11">
    <name type="scientific">Belnapia arida</name>
    <dbReference type="NCBI Taxonomy" id="2804533"/>
    <lineage>
        <taxon>Bacteria</taxon>
        <taxon>Pseudomonadati</taxon>
        <taxon>Pseudomonadota</taxon>
        <taxon>Alphaproteobacteria</taxon>
        <taxon>Acetobacterales</taxon>
        <taxon>Roseomonadaceae</taxon>
        <taxon>Belnapia</taxon>
    </lineage>
</organism>
<evidence type="ECO:0000259" key="9">
    <source>
        <dbReference type="Pfam" id="PF12849"/>
    </source>
</evidence>
<accession>A0ABS1UC71</accession>
<keyword evidence="6 7" id="KW-0592">Phosphate transport</keyword>
<keyword evidence="5 7" id="KW-0813">Transport</keyword>
<comment type="function">
    <text evidence="1 7">Part of the ABC transporter complex PstSACB involved in phosphate import.</text>
</comment>
<dbReference type="CDD" id="cd13565">
    <property type="entry name" value="PBP2_PstS"/>
    <property type="match status" value="1"/>
</dbReference>